<name>A0ABT2YCC1_9BURK</name>
<keyword evidence="2" id="KW-1185">Reference proteome</keyword>
<dbReference type="RefSeq" id="WP_263570314.1">
    <property type="nucleotide sequence ID" value="NZ_JAJIRN010000003.1"/>
</dbReference>
<evidence type="ECO:0000313" key="2">
    <source>
        <dbReference type="Proteomes" id="UP001209701"/>
    </source>
</evidence>
<organism evidence="1 2">
    <name type="scientific">Roseateles oligotrophus</name>
    <dbReference type="NCBI Taxonomy" id="1769250"/>
    <lineage>
        <taxon>Bacteria</taxon>
        <taxon>Pseudomonadati</taxon>
        <taxon>Pseudomonadota</taxon>
        <taxon>Betaproteobacteria</taxon>
        <taxon>Burkholderiales</taxon>
        <taxon>Sphaerotilaceae</taxon>
        <taxon>Roseateles</taxon>
    </lineage>
</organism>
<reference evidence="1 2" key="1">
    <citation type="submission" date="2021-11" db="EMBL/GenBank/DDBJ databases">
        <authorList>
            <person name="Liang Q."/>
            <person name="Mou H."/>
            <person name="Liu Z."/>
        </authorList>
    </citation>
    <scope>NUCLEOTIDE SEQUENCE [LARGE SCALE GENOMIC DNA]</scope>
    <source>
        <strain evidence="1 2">CHU3</strain>
    </source>
</reference>
<comment type="caution">
    <text evidence="1">The sequence shown here is derived from an EMBL/GenBank/DDBJ whole genome shotgun (WGS) entry which is preliminary data.</text>
</comment>
<gene>
    <name evidence="1" type="ORF">LNV07_06210</name>
</gene>
<sequence>MVGSGKWDTESVKWAEAQGKLPGNRRLFASPCGVSVLVHGLGIEATLLLMHHNHLHDAVAYTLVNEDLAKADPRCLADFFTHYGLMNQLAGLLQDAPEACAYVLQHFDFEKVSLICFGGVDRPRLYNDMAKAIAIARSCLAARAARLALDNCSGEAD</sequence>
<accession>A0ABT2YCC1</accession>
<dbReference type="Proteomes" id="UP001209701">
    <property type="component" value="Unassembled WGS sequence"/>
</dbReference>
<protein>
    <submittedName>
        <fullName evidence="1">Uncharacterized protein</fullName>
    </submittedName>
</protein>
<dbReference type="EMBL" id="JAJIRN010000003">
    <property type="protein sequence ID" value="MCV2367685.1"/>
    <property type="molecule type" value="Genomic_DNA"/>
</dbReference>
<proteinExistence type="predicted"/>
<evidence type="ECO:0000313" key="1">
    <source>
        <dbReference type="EMBL" id="MCV2367685.1"/>
    </source>
</evidence>